<dbReference type="GO" id="GO:0001716">
    <property type="term" value="F:L-amino-acid oxidase activity"/>
    <property type="evidence" value="ECO:0007669"/>
    <property type="project" value="TreeGrafter"/>
</dbReference>
<evidence type="ECO:0000259" key="1">
    <source>
        <dbReference type="Pfam" id="PF01593"/>
    </source>
</evidence>
<dbReference type="PANTHER" id="PTHR10742:SF342">
    <property type="entry name" value="AMINE OXIDASE"/>
    <property type="match status" value="1"/>
</dbReference>
<proteinExistence type="predicted"/>
<comment type="caution">
    <text evidence="3">The sequence shown here is derived from an EMBL/GenBank/DDBJ whole genome shotgun (WGS) entry which is preliminary data.</text>
</comment>
<sequence>MPHREQYTMSSEGGGAAGLYAALLLQRENHRVHVFEGTNRVGGRIYTHHFSTQANQYFEAGAMRIPDSKFHTITFQLINYLNSFPRIGNHDDRKHQLARNTPWLGVGFLEKLQGPDFEEAFWQEIVQKFDNFTFRQYLLDVMAWPVDVIDFVETVTGQTGQFALSVTEMVMHSMDFRTEKWETINHGMSRLPDAMAFLLGHQNITYGARVTGIVEVEGGQVELRTCGRQAKVNVKFDKVILAIPPAALRMLVDRPRWDVPKELAIRSMSFEPFYKMGLRFKTRFWEQLENEDRPSMGGQSTTDLPIRWIVFPSNGIETDGPGVLIVYAWMKDATTWLPLTPFERQRVALHCLAEVYAFTTARLPTDVTWATSSATGTAMFSPGQFQQRFKPARQREGNVYFAGEHLSHHHMWISGALDSALCTVRDMLEKPELEPLCPEVKPLLIGAVDLEESAPEVDFEIISNDPVYEVSSIKVELGLTDTDAKRLPTRLGAVDPFMFCGTVVALGGMN</sequence>
<dbReference type="InterPro" id="IPR002937">
    <property type="entry name" value="Amino_oxidase"/>
</dbReference>
<dbReference type="GO" id="GO:0009063">
    <property type="term" value="P:amino acid catabolic process"/>
    <property type="evidence" value="ECO:0007669"/>
    <property type="project" value="TreeGrafter"/>
</dbReference>
<keyword evidence="4" id="KW-1185">Reference proteome</keyword>
<evidence type="ECO:0000313" key="3">
    <source>
        <dbReference type="EMBL" id="KAK7032383.1"/>
    </source>
</evidence>
<dbReference type="Gene3D" id="1.10.405.10">
    <property type="entry name" value="Guanine Nucleotide Dissociation Inhibitor, domain 1"/>
    <property type="match status" value="1"/>
</dbReference>
<name>A0AAW0C086_9AGAR</name>
<dbReference type="Gene3D" id="3.50.50.60">
    <property type="entry name" value="FAD/NAD(P)-binding domain"/>
    <property type="match status" value="1"/>
</dbReference>
<gene>
    <name evidence="3" type="ORF">VNI00_013131</name>
    <name evidence="2" type="ORF">VNI00_017588</name>
</gene>
<dbReference type="InterPro" id="IPR050281">
    <property type="entry name" value="Flavin_monoamine_oxidase"/>
</dbReference>
<reference evidence="3 4" key="1">
    <citation type="submission" date="2024-01" db="EMBL/GenBank/DDBJ databases">
        <title>A draft genome for a cacao thread blight-causing isolate of Paramarasmius palmivorus.</title>
        <authorList>
            <person name="Baruah I.K."/>
            <person name="Bukari Y."/>
            <person name="Amoako-Attah I."/>
            <person name="Meinhardt L.W."/>
            <person name="Bailey B.A."/>
            <person name="Cohen S.P."/>
        </authorList>
    </citation>
    <scope>NUCLEOTIDE SEQUENCE [LARGE SCALE GENOMIC DNA]</scope>
    <source>
        <strain evidence="3 4">GH-12</strain>
    </source>
</reference>
<protein>
    <recommendedName>
        <fullName evidence="1">Amine oxidase domain-containing protein</fullName>
    </recommendedName>
</protein>
<dbReference type="Gene3D" id="1.10.10.1620">
    <property type="match status" value="1"/>
</dbReference>
<dbReference type="Proteomes" id="UP001383192">
    <property type="component" value="Unassembled WGS sequence"/>
</dbReference>
<accession>A0AAW0C086</accession>
<dbReference type="Pfam" id="PF01593">
    <property type="entry name" value="Amino_oxidase"/>
    <property type="match status" value="1"/>
</dbReference>
<dbReference type="InterPro" id="IPR036188">
    <property type="entry name" value="FAD/NAD-bd_sf"/>
</dbReference>
<feature type="domain" description="Amine oxidase" evidence="1">
    <location>
        <begin position="17"/>
        <end position="428"/>
    </location>
</feature>
<dbReference type="Gene3D" id="3.90.660.10">
    <property type="match status" value="1"/>
</dbReference>
<dbReference type="PANTHER" id="PTHR10742">
    <property type="entry name" value="FLAVIN MONOAMINE OXIDASE"/>
    <property type="match status" value="1"/>
</dbReference>
<dbReference type="EMBL" id="JAYKXP010000180">
    <property type="protein sequence ID" value="KAK7020733.1"/>
    <property type="molecule type" value="Genomic_DNA"/>
</dbReference>
<organism evidence="3 4">
    <name type="scientific">Paramarasmius palmivorus</name>
    <dbReference type="NCBI Taxonomy" id="297713"/>
    <lineage>
        <taxon>Eukaryota</taxon>
        <taxon>Fungi</taxon>
        <taxon>Dikarya</taxon>
        <taxon>Basidiomycota</taxon>
        <taxon>Agaricomycotina</taxon>
        <taxon>Agaricomycetes</taxon>
        <taxon>Agaricomycetidae</taxon>
        <taxon>Agaricales</taxon>
        <taxon>Marasmiineae</taxon>
        <taxon>Marasmiaceae</taxon>
        <taxon>Paramarasmius</taxon>
    </lineage>
</organism>
<dbReference type="EMBL" id="JAYKXP010000065">
    <property type="protein sequence ID" value="KAK7032383.1"/>
    <property type="molecule type" value="Genomic_DNA"/>
</dbReference>
<dbReference type="SUPFAM" id="SSF54373">
    <property type="entry name" value="FAD-linked reductases, C-terminal domain"/>
    <property type="match status" value="1"/>
</dbReference>
<dbReference type="SUPFAM" id="SSF51905">
    <property type="entry name" value="FAD/NAD(P)-binding domain"/>
    <property type="match status" value="1"/>
</dbReference>
<evidence type="ECO:0000313" key="4">
    <source>
        <dbReference type="Proteomes" id="UP001383192"/>
    </source>
</evidence>
<dbReference type="AlphaFoldDB" id="A0AAW0C086"/>
<evidence type="ECO:0000313" key="2">
    <source>
        <dbReference type="EMBL" id="KAK7020733.1"/>
    </source>
</evidence>